<organism evidence="2 3">
    <name type="scientific">Marvinbryantia formatexigens DSM 14469</name>
    <dbReference type="NCBI Taxonomy" id="478749"/>
    <lineage>
        <taxon>Bacteria</taxon>
        <taxon>Bacillati</taxon>
        <taxon>Bacillota</taxon>
        <taxon>Clostridia</taxon>
        <taxon>Lachnospirales</taxon>
        <taxon>Lachnospiraceae</taxon>
        <taxon>Marvinbryantia</taxon>
    </lineage>
</organism>
<gene>
    <name evidence="2" type="ORF">BRYFOR_09018</name>
</gene>
<protein>
    <submittedName>
        <fullName evidence="2">Uncharacterized protein</fullName>
    </submittedName>
</protein>
<dbReference type="Proteomes" id="UP000005561">
    <property type="component" value="Unassembled WGS sequence"/>
</dbReference>
<comment type="caution">
    <text evidence="2">The sequence shown here is derived from an EMBL/GenBank/DDBJ whole genome shotgun (WGS) entry which is preliminary data.</text>
</comment>
<evidence type="ECO:0000313" key="3">
    <source>
        <dbReference type="Proteomes" id="UP000005561"/>
    </source>
</evidence>
<dbReference type="AlphaFoldDB" id="C6LK31"/>
<evidence type="ECO:0000313" key="2">
    <source>
        <dbReference type="EMBL" id="EET59109.1"/>
    </source>
</evidence>
<evidence type="ECO:0000256" key="1">
    <source>
        <dbReference type="SAM" id="Phobius"/>
    </source>
</evidence>
<keyword evidence="1" id="KW-0812">Transmembrane</keyword>
<keyword evidence="3" id="KW-1185">Reference proteome</keyword>
<dbReference type="EMBL" id="ACCL02000022">
    <property type="protein sequence ID" value="EET59109.1"/>
    <property type="molecule type" value="Genomic_DNA"/>
</dbReference>
<name>C6LK31_9FIRM</name>
<sequence>MRIIVHLRCTVISAKEVFRSSFAFSVKIIVLTIFLPGSFVIYNRKCKYYRVWRRTGREVKRGCGFSFDS</sequence>
<keyword evidence="1" id="KW-1133">Transmembrane helix</keyword>
<keyword evidence="1" id="KW-0472">Membrane</keyword>
<feature type="transmembrane region" description="Helical" evidence="1">
    <location>
        <begin position="22"/>
        <end position="42"/>
    </location>
</feature>
<accession>C6LK31</accession>
<reference evidence="2" key="1">
    <citation type="submission" date="2009-07" db="EMBL/GenBank/DDBJ databases">
        <authorList>
            <person name="Weinstock G."/>
            <person name="Sodergren E."/>
            <person name="Clifton S."/>
            <person name="Fulton L."/>
            <person name="Fulton B."/>
            <person name="Courtney L."/>
            <person name="Fronick C."/>
            <person name="Harrison M."/>
            <person name="Strong C."/>
            <person name="Farmer C."/>
            <person name="Delahaunty K."/>
            <person name="Markovic C."/>
            <person name="Hall O."/>
            <person name="Minx P."/>
            <person name="Tomlinson C."/>
            <person name="Mitreva M."/>
            <person name="Nelson J."/>
            <person name="Hou S."/>
            <person name="Wollam A."/>
            <person name="Pepin K.H."/>
            <person name="Johnson M."/>
            <person name="Bhonagiri V."/>
            <person name="Nash W.E."/>
            <person name="Warren W."/>
            <person name="Chinwalla A."/>
            <person name="Mardis E.R."/>
            <person name="Wilson R.K."/>
        </authorList>
    </citation>
    <scope>NUCLEOTIDE SEQUENCE [LARGE SCALE GENOMIC DNA]</scope>
    <source>
        <strain evidence="2">DSM 14469</strain>
    </source>
</reference>
<proteinExistence type="predicted"/>